<accession>A0A081XWB0</accession>
<reference evidence="2 3" key="1">
    <citation type="submission" date="2014-02" db="EMBL/GenBank/DDBJ databases">
        <title>The genome announcement of Streptomyces toyocaensis NRRL15009.</title>
        <authorList>
            <person name="Hong H.-J."/>
            <person name="Kwun M.J."/>
        </authorList>
    </citation>
    <scope>NUCLEOTIDE SEQUENCE [LARGE SCALE GENOMIC DNA]</scope>
    <source>
        <strain evidence="2 3">NRRL 15009</strain>
    </source>
</reference>
<feature type="compositionally biased region" description="Low complexity" evidence="1">
    <location>
        <begin position="1"/>
        <end position="15"/>
    </location>
</feature>
<dbReference type="Proteomes" id="UP000028341">
    <property type="component" value="Unassembled WGS sequence"/>
</dbReference>
<proteinExistence type="predicted"/>
<feature type="region of interest" description="Disordered" evidence="1">
    <location>
        <begin position="1"/>
        <end position="25"/>
    </location>
</feature>
<sequence>MAFRATQQRRAVQAQHDAGTRGRREELRRAAEFGPVQGELPRARGAELAFRSGRDHLAQSEEMHGTYGIRK</sequence>
<gene>
    <name evidence="2" type="ORF">BU52_07885</name>
</gene>
<protein>
    <submittedName>
        <fullName evidence="2">Uncharacterized protein</fullName>
    </submittedName>
</protein>
<comment type="caution">
    <text evidence="2">The sequence shown here is derived from an EMBL/GenBank/DDBJ whole genome shotgun (WGS) entry which is preliminary data.</text>
</comment>
<dbReference type="AlphaFoldDB" id="A0A081XWB0"/>
<keyword evidence="3" id="KW-1185">Reference proteome</keyword>
<evidence type="ECO:0000256" key="1">
    <source>
        <dbReference type="SAM" id="MobiDB-lite"/>
    </source>
</evidence>
<evidence type="ECO:0000313" key="3">
    <source>
        <dbReference type="Proteomes" id="UP000028341"/>
    </source>
</evidence>
<name>A0A081XWB0_STRTO</name>
<dbReference type="EMBL" id="JFCB01000004">
    <property type="protein sequence ID" value="KES07833.1"/>
    <property type="molecule type" value="Genomic_DNA"/>
</dbReference>
<evidence type="ECO:0000313" key="2">
    <source>
        <dbReference type="EMBL" id="KES07833.1"/>
    </source>
</evidence>
<organism evidence="2 3">
    <name type="scientific">Streptomyces toyocaensis</name>
    <dbReference type="NCBI Taxonomy" id="55952"/>
    <lineage>
        <taxon>Bacteria</taxon>
        <taxon>Bacillati</taxon>
        <taxon>Actinomycetota</taxon>
        <taxon>Actinomycetes</taxon>
        <taxon>Kitasatosporales</taxon>
        <taxon>Streptomycetaceae</taxon>
        <taxon>Streptomyces</taxon>
    </lineage>
</organism>